<feature type="compositionally biased region" description="Basic residues" evidence="1">
    <location>
        <begin position="273"/>
        <end position="288"/>
    </location>
</feature>
<sequence>MPRKNLKKRRGSANIKEKRQRTTKLMEISLRVDDHVYRNKNISAAQARGYLHEVMELKAQCQDVQSLQVVEKLTRVMKQIIIEEDKDLRMETTDTYDNSHSNELTPDIDVFSVSRAHFISDRHAIEGVPPENTKKDATFYQVGDTVDLHYDLTIDLTDEIIGNVEETIKIRSPNHSCVAEVSRGISNLSVHEDGNLSNNKILDPHAAIGDFDSCAQGFEEYEKKLTVNLVHTVISKTNENENGKNGLKPIVEPVTPVTTEFKENKKKPDGKPKSNKVTKTNAKRKFKPPAKIPSVRESGKKATLTKNKSIPMGLINENELTNTSDAAKSKENPLKIRQDSKNALHGSAKKPAASRPEPYIETDLSWIENIKYVRQVSNDEYIPSANISHSFWNNCDFPPDWDDTDFVSS</sequence>
<evidence type="ECO:0000313" key="2">
    <source>
        <dbReference type="EMBL" id="KAG7307387.1"/>
    </source>
</evidence>
<feature type="compositionally biased region" description="Basic and acidic residues" evidence="1">
    <location>
        <begin position="260"/>
        <end position="272"/>
    </location>
</feature>
<evidence type="ECO:0000256" key="1">
    <source>
        <dbReference type="SAM" id="MobiDB-lite"/>
    </source>
</evidence>
<dbReference type="EMBL" id="JAHIBW010000010">
    <property type="protein sequence ID" value="KAG7307387.1"/>
    <property type="molecule type" value="Genomic_DNA"/>
</dbReference>
<feature type="compositionally biased region" description="Basic and acidic residues" evidence="1">
    <location>
        <begin position="327"/>
        <end position="342"/>
    </location>
</feature>
<keyword evidence="3" id="KW-1185">Reference proteome</keyword>
<feature type="region of interest" description="Disordered" evidence="1">
    <location>
        <begin position="258"/>
        <end position="356"/>
    </location>
</feature>
<feature type="compositionally biased region" description="Basic residues" evidence="1">
    <location>
        <begin position="1"/>
        <end position="11"/>
    </location>
</feature>
<gene>
    <name evidence="2" type="ORF">JYU34_007574</name>
</gene>
<protein>
    <submittedName>
        <fullName evidence="2">Uncharacterized protein</fullName>
    </submittedName>
</protein>
<proteinExistence type="predicted"/>
<accession>A0ABQ7QQT7</accession>
<name>A0ABQ7QQT7_PLUXY</name>
<evidence type="ECO:0000313" key="3">
    <source>
        <dbReference type="Proteomes" id="UP000823941"/>
    </source>
</evidence>
<reference evidence="2 3" key="1">
    <citation type="submission" date="2021-06" db="EMBL/GenBank/DDBJ databases">
        <title>A haploid diamondback moth (Plutella xylostella L.) genome assembly resolves 31 chromosomes and identifies a diamide resistance mutation.</title>
        <authorList>
            <person name="Ward C.M."/>
            <person name="Perry K.D."/>
            <person name="Baker G."/>
            <person name="Powis K."/>
            <person name="Heckel D.G."/>
            <person name="Baxter S.W."/>
        </authorList>
    </citation>
    <scope>NUCLEOTIDE SEQUENCE [LARGE SCALE GENOMIC DNA]</scope>
    <source>
        <strain evidence="2 3">LV</strain>
        <tissue evidence="2">Single pupa</tissue>
    </source>
</reference>
<dbReference type="Proteomes" id="UP000823941">
    <property type="component" value="Chromosome 10"/>
</dbReference>
<comment type="caution">
    <text evidence="2">The sequence shown here is derived from an EMBL/GenBank/DDBJ whole genome shotgun (WGS) entry which is preliminary data.</text>
</comment>
<feature type="region of interest" description="Disordered" evidence="1">
    <location>
        <begin position="1"/>
        <end position="20"/>
    </location>
</feature>
<organism evidence="2 3">
    <name type="scientific">Plutella xylostella</name>
    <name type="common">Diamondback moth</name>
    <name type="synonym">Plutella maculipennis</name>
    <dbReference type="NCBI Taxonomy" id="51655"/>
    <lineage>
        <taxon>Eukaryota</taxon>
        <taxon>Metazoa</taxon>
        <taxon>Ecdysozoa</taxon>
        <taxon>Arthropoda</taxon>
        <taxon>Hexapoda</taxon>
        <taxon>Insecta</taxon>
        <taxon>Pterygota</taxon>
        <taxon>Neoptera</taxon>
        <taxon>Endopterygota</taxon>
        <taxon>Lepidoptera</taxon>
        <taxon>Glossata</taxon>
        <taxon>Ditrysia</taxon>
        <taxon>Yponomeutoidea</taxon>
        <taxon>Plutellidae</taxon>
        <taxon>Plutella</taxon>
    </lineage>
</organism>